<gene>
    <name evidence="1" type="ORF">Mterra_01567</name>
</gene>
<proteinExistence type="predicted"/>
<dbReference type="Proteomes" id="UP000265715">
    <property type="component" value="Unassembled WGS sequence"/>
</dbReference>
<accession>A0A399ER66</accession>
<keyword evidence="2" id="KW-1185">Reference proteome</keyword>
<name>A0A399ER66_9DEIN</name>
<reference evidence="1 2" key="1">
    <citation type="submission" date="2018-08" db="EMBL/GenBank/DDBJ databases">
        <title>Meiothermus terrae DSM 26712 genome sequencing project.</title>
        <authorList>
            <person name="Da Costa M.S."/>
            <person name="Albuquerque L."/>
            <person name="Raposo P."/>
            <person name="Froufe H.J.C."/>
            <person name="Barroso C.S."/>
            <person name="Egas C."/>
        </authorList>
    </citation>
    <scope>NUCLEOTIDE SEQUENCE [LARGE SCALE GENOMIC DNA]</scope>
    <source>
        <strain evidence="1 2">DSM 26712</strain>
    </source>
</reference>
<evidence type="ECO:0008006" key="3">
    <source>
        <dbReference type="Google" id="ProtNLM"/>
    </source>
</evidence>
<sequence>MRRIFAVGVENILRVSPPRPGAAVPADLAAQHLMASVLRLLKWWLEQGMPYPPARMGEILSALVIEPARRLAFAP</sequence>
<organism evidence="1 2">
    <name type="scientific">Calidithermus terrae</name>
    <dbReference type="NCBI Taxonomy" id="1408545"/>
    <lineage>
        <taxon>Bacteria</taxon>
        <taxon>Thermotogati</taxon>
        <taxon>Deinococcota</taxon>
        <taxon>Deinococci</taxon>
        <taxon>Thermales</taxon>
        <taxon>Thermaceae</taxon>
        <taxon>Calidithermus</taxon>
    </lineage>
</organism>
<evidence type="ECO:0000313" key="2">
    <source>
        <dbReference type="Proteomes" id="UP000265715"/>
    </source>
</evidence>
<dbReference type="Gene3D" id="1.10.357.10">
    <property type="entry name" value="Tetracycline Repressor, domain 2"/>
    <property type="match status" value="1"/>
</dbReference>
<evidence type="ECO:0000313" key="1">
    <source>
        <dbReference type="EMBL" id="RIH86010.1"/>
    </source>
</evidence>
<dbReference type="AlphaFoldDB" id="A0A399ER66"/>
<dbReference type="EMBL" id="QXDL01000051">
    <property type="protein sequence ID" value="RIH86010.1"/>
    <property type="molecule type" value="Genomic_DNA"/>
</dbReference>
<comment type="caution">
    <text evidence="1">The sequence shown here is derived from an EMBL/GenBank/DDBJ whole genome shotgun (WGS) entry which is preliminary data.</text>
</comment>
<protein>
    <recommendedName>
        <fullName evidence="3">Transcriptional regulator TetR C-terminal Firmicutes type domain-containing protein</fullName>
    </recommendedName>
</protein>